<comment type="caution">
    <text evidence="8">The sequence shown here is derived from an EMBL/GenBank/DDBJ whole genome shotgun (WGS) entry which is preliminary data.</text>
</comment>
<protein>
    <submittedName>
        <fullName evidence="8">ATP-dependent protease subunit HslV</fullName>
    </submittedName>
</protein>
<evidence type="ECO:0000256" key="5">
    <source>
        <dbReference type="ARBA" id="ARBA00022723"/>
    </source>
</evidence>
<dbReference type="GO" id="GO:0046872">
    <property type="term" value="F:metal ion binding"/>
    <property type="evidence" value="ECO:0007669"/>
    <property type="project" value="UniProtKB-KW"/>
</dbReference>
<dbReference type="SUPFAM" id="SSF56235">
    <property type="entry name" value="N-terminal nucleophile aminohydrolases (Ntn hydrolases)"/>
    <property type="match status" value="1"/>
</dbReference>
<dbReference type="Proteomes" id="UP001151699">
    <property type="component" value="Chromosome A"/>
</dbReference>
<sequence length="186" mass="20184">MADNSLKTLDLHGTTILCLRKNGNVIIAADGQVSHGNTILKSTAKKLRTMYNNSIVAGFAGSTSDALTLFEKLESKLEKYSYHLLRSAVELAKDWRSDKYLRRLEAMMIVADQKNILILTGNGDVIEPDGDAAAIGSGGLYALAAAKGIMSFDNDLQAEEIALRSMHIAADTCVFSNHNIILEKVI</sequence>
<comment type="similarity">
    <text evidence="2">Belongs to the peptidase T1B family. HslV subfamily.</text>
</comment>
<dbReference type="InterPro" id="IPR022281">
    <property type="entry name" value="ATP-dep_Prtase_HsIV_su"/>
</dbReference>
<dbReference type="AlphaFoldDB" id="A0A9Q0S4N8"/>
<keyword evidence="4 8" id="KW-0645">Protease</keyword>
<evidence type="ECO:0000256" key="3">
    <source>
        <dbReference type="ARBA" id="ARBA00022490"/>
    </source>
</evidence>
<dbReference type="PIRSF" id="PIRSF039093">
    <property type="entry name" value="HslV"/>
    <property type="match status" value="1"/>
</dbReference>
<dbReference type="PANTHER" id="PTHR32194:SF0">
    <property type="entry name" value="ATP-DEPENDENT PROTEASE SUBUNIT HSLV"/>
    <property type="match status" value="1"/>
</dbReference>
<dbReference type="GO" id="GO:0051603">
    <property type="term" value="P:proteolysis involved in protein catabolic process"/>
    <property type="evidence" value="ECO:0007669"/>
    <property type="project" value="InterPro"/>
</dbReference>
<evidence type="ECO:0000313" key="8">
    <source>
        <dbReference type="EMBL" id="KAJ6644904.1"/>
    </source>
</evidence>
<dbReference type="GO" id="GO:0009376">
    <property type="term" value="C:HslUV protease complex"/>
    <property type="evidence" value="ECO:0007669"/>
    <property type="project" value="InterPro"/>
</dbReference>
<evidence type="ECO:0000256" key="6">
    <source>
        <dbReference type="ARBA" id="ARBA00022801"/>
    </source>
</evidence>
<dbReference type="NCBIfam" id="TIGR03692">
    <property type="entry name" value="ATP_dep_HslV"/>
    <property type="match status" value="1"/>
</dbReference>
<dbReference type="InterPro" id="IPR029055">
    <property type="entry name" value="Ntn_hydrolases_N"/>
</dbReference>
<dbReference type="EMBL" id="WJQU01000001">
    <property type="protein sequence ID" value="KAJ6644904.1"/>
    <property type="molecule type" value="Genomic_DNA"/>
</dbReference>
<dbReference type="NCBIfam" id="NF003964">
    <property type="entry name" value="PRK05456.1"/>
    <property type="match status" value="1"/>
</dbReference>
<proteinExistence type="inferred from homology"/>
<keyword evidence="5" id="KW-0479">Metal-binding</keyword>
<accession>A0A9Q0S4N8</accession>
<evidence type="ECO:0000256" key="2">
    <source>
        <dbReference type="ARBA" id="ARBA00006053"/>
    </source>
</evidence>
<dbReference type="GO" id="GO:0004298">
    <property type="term" value="F:threonine-type endopeptidase activity"/>
    <property type="evidence" value="ECO:0007669"/>
    <property type="project" value="InterPro"/>
</dbReference>
<dbReference type="InterPro" id="IPR023333">
    <property type="entry name" value="Proteasome_suB-type"/>
</dbReference>
<evidence type="ECO:0000313" key="9">
    <source>
        <dbReference type="Proteomes" id="UP001151699"/>
    </source>
</evidence>
<organism evidence="8 9">
    <name type="scientific">Pseudolycoriella hygida</name>
    <dbReference type="NCBI Taxonomy" id="35572"/>
    <lineage>
        <taxon>Eukaryota</taxon>
        <taxon>Metazoa</taxon>
        <taxon>Ecdysozoa</taxon>
        <taxon>Arthropoda</taxon>
        <taxon>Hexapoda</taxon>
        <taxon>Insecta</taxon>
        <taxon>Pterygota</taxon>
        <taxon>Neoptera</taxon>
        <taxon>Endopterygota</taxon>
        <taxon>Diptera</taxon>
        <taxon>Nematocera</taxon>
        <taxon>Sciaroidea</taxon>
        <taxon>Sciaridae</taxon>
        <taxon>Pseudolycoriella</taxon>
    </lineage>
</organism>
<dbReference type="PROSITE" id="PS51476">
    <property type="entry name" value="PROTEASOME_BETA_2"/>
    <property type="match status" value="1"/>
</dbReference>
<comment type="subunit">
    <text evidence="7">The 26S proteasome consists of a 20S proteasome core and two 19S regulatory subunits. The 20S proteasome core is composed of 28 subunits that are arranged in four stacked rings, resulting in a barrel-shaped structure. The two end rings are each formed by seven alpha subunits, and the two central rings are each formed by seven beta subunits. The catalytic chamber with the active sites is on the inside of the barrel.</text>
</comment>
<keyword evidence="6" id="KW-0378">Hydrolase</keyword>
<name>A0A9Q0S4N8_9DIPT</name>
<keyword evidence="9" id="KW-1185">Reference proteome</keyword>
<evidence type="ECO:0000256" key="4">
    <source>
        <dbReference type="ARBA" id="ARBA00022670"/>
    </source>
</evidence>
<evidence type="ECO:0000256" key="7">
    <source>
        <dbReference type="ARBA" id="ARBA00026071"/>
    </source>
</evidence>
<dbReference type="Gene3D" id="3.60.20.10">
    <property type="entry name" value="Glutamine Phosphoribosylpyrophosphate, subunit 1, domain 1"/>
    <property type="match status" value="1"/>
</dbReference>
<keyword evidence="3" id="KW-0963">Cytoplasm</keyword>
<reference evidence="8" key="1">
    <citation type="submission" date="2022-07" db="EMBL/GenBank/DDBJ databases">
        <authorList>
            <person name="Trinca V."/>
            <person name="Uliana J.V.C."/>
            <person name="Torres T.T."/>
            <person name="Ward R.J."/>
            <person name="Monesi N."/>
        </authorList>
    </citation>
    <scope>NUCLEOTIDE SEQUENCE</scope>
    <source>
        <strain evidence="8">HSMRA1968</strain>
        <tissue evidence="8">Whole embryos</tissue>
    </source>
</reference>
<dbReference type="PANTHER" id="PTHR32194">
    <property type="entry name" value="METALLOPROTEASE TLDD"/>
    <property type="match status" value="1"/>
</dbReference>
<gene>
    <name evidence="8" type="primary">hslV</name>
    <name evidence="8" type="ORF">Bhyg_00099</name>
</gene>
<dbReference type="OrthoDB" id="8300005at2759"/>
<dbReference type="InterPro" id="IPR001353">
    <property type="entry name" value="Proteasome_sua/b"/>
</dbReference>
<dbReference type="CDD" id="cd01913">
    <property type="entry name" value="protease_HslV"/>
    <property type="match status" value="1"/>
</dbReference>
<comment type="subcellular location">
    <subcellularLocation>
        <location evidence="1">Cytoplasm</location>
    </subcellularLocation>
</comment>
<dbReference type="GO" id="GO:0005839">
    <property type="term" value="C:proteasome core complex"/>
    <property type="evidence" value="ECO:0007669"/>
    <property type="project" value="InterPro"/>
</dbReference>
<dbReference type="Pfam" id="PF00227">
    <property type="entry name" value="Proteasome"/>
    <property type="match status" value="1"/>
</dbReference>
<dbReference type="HAMAP" id="MF_00248">
    <property type="entry name" value="HslV"/>
    <property type="match status" value="1"/>
</dbReference>
<evidence type="ECO:0000256" key="1">
    <source>
        <dbReference type="ARBA" id="ARBA00004496"/>
    </source>
</evidence>